<dbReference type="HOGENOM" id="CLU_1163982_0_0_7"/>
<dbReference type="STRING" id="367737.Abu_0946"/>
<sequence>MKYIFLFIIAFILNGCSPKSLENSVENLFVASSGNKPPSFFKIANVETMRDYVFDMPDYTIALPSAKEKDFTLMNGWEGATSYNKNMGIYLDNYGVLYHIYVSTFIYKYKERAVEYKDESYLKANMKNRINKKYDIEGNINVHYETQGKENYICIVKETKDNRKNEISKTYDCHQFNRKRTMAKGVVITLTYSKSPYSDSPNFSKETLDLIKDYTYEDLQERAKRMLDSLYIKDGWDE</sequence>
<proteinExistence type="predicted"/>
<keyword evidence="2" id="KW-1185">Reference proteome</keyword>
<dbReference type="KEGG" id="abu:Abu_0946"/>
<dbReference type="Proteomes" id="UP000001136">
    <property type="component" value="Chromosome"/>
</dbReference>
<reference evidence="1 2" key="1">
    <citation type="journal article" date="2007" name="PLoS ONE">
        <title>The complete genome sequence and analysis of the Epsilonproteobacterium Arcobacter butzleri.</title>
        <authorList>
            <person name="Miller W.G."/>
            <person name="Parker C.T."/>
            <person name="Rubenfield M."/>
            <person name="Mendz G.L."/>
            <person name="Woesten M.M.S.M."/>
            <person name="Ussery D.W."/>
            <person name="Stolz J.F."/>
            <person name="Binnewies T.T."/>
            <person name="Hallin P.F."/>
            <person name="Wang G."/>
            <person name="Malek J.A."/>
            <person name="Rogosin A."/>
            <person name="Stanker L.H."/>
            <person name="Mandrell R.E."/>
        </authorList>
    </citation>
    <scope>NUCLEOTIDE SEQUENCE [LARGE SCALE GENOMIC DNA]</scope>
    <source>
        <strain evidence="1 2">RM4018</strain>
    </source>
</reference>
<dbReference type="EMBL" id="CP000361">
    <property type="protein sequence ID" value="ABV67206.1"/>
    <property type="molecule type" value="Genomic_DNA"/>
</dbReference>
<evidence type="ECO:0008006" key="3">
    <source>
        <dbReference type="Google" id="ProtNLM"/>
    </source>
</evidence>
<name>A8ETD2_ALIB4</name>
<evidence type="ECO:0000313" key="2">
    <source>
        <dbReference type="Proteomes" id="UP000001136"/>
    </source>
</evidence>
<organism evidence="1 2">
    <name type="scientific">Aliarcobacter butzleri (strain RM4018)</name>
    <name type="common">Arcobacter butzleri</name>
    <dbReference type="NCBI Taxonomy" id="367737"/>
    <lineage>
        <taxon>Bacteria</taxon>
        <taxon>Pseudomonadati</taxon>
        <taxon>Campylobacterota</taxon>
        <taxon>Epsilonproteobacteria</taxon>
        <taxon>Campylobacterales</taxon>
        <taxon>Arcobacteraceae</taxon>
        <taxon>Aliarcobacter</taxon>
    </lineage>
</organism>
<gene>
    <name evidence="1" type="ordered locus">Abu_0946</name>
</gene>
<accession>A8ETD2</accession>
<dbReference type="AlphaFoldDB" id="A8ETD2"/>
<protein>
    <recommendedName>
        <fullName evidence="3">Lipoprotein</fullName>
    </recommendedName>
</protein>
<evidence type="ECO:0000313" key="1">
    <source>
        <dbReference type="EMBL" id="ABV67206.1"/>
    </source>
</evidence>
<dbReference type="RefSeq" id="WP_012012669.1">
    <property type="nucleotide sequence ID" value="NC_009850.1"/>
</dbReference>
<dbReference type="GeneID" id="24305137"/>